<sequence>MIDNDTVQRRLTAVAYAQAHAQAIGLACPVCTLQIAKGIDTFLTTGEVTGEHLDSEPEVEVVSDDNVTPFPRKPN</sequence>
<name>A0A1K2HTU5_9HYPH</name>
<dbReference type="STRING" id="665118.SAMN02983003_0636"/>
<organism evidence="2 3">
    <name type="scientific">Devosia enhydra</name>
    <dbReference type="NCBI Taxonomy" id="665118"/>
    <lineage>
        <taxon>Bacteria</taxon>
        <taxon>Pseudomonadati</taxon>
        <taxon>Pseudomonadota</taxon>
        <taxon>Alphaproteobacteria</taxon>
        <taxon>Hyphomicrobiales</taxon>
        <taxon>Devosiaceae</taxon>
        <taxon>Devosia</taxon>
    </lineage>
</organism>
<accession>A0A1K2HTU5</accession>
<keyword evidence="3" id="KW-1185">Reference proteome</keyword>
<dbReference type="AlphaFoldDB" id="A0A1K2HTU5"/>
<evidence type="ECO:0000313" key="2">
    <source>
        <dbReference type="EMBL" id="SFZ81691.1"/>
    </source>
</evidence>
<gene>
    <name evidence="2" type="ORF">SAMN02983003_0636</name>
</gene>
<evidence type="ECO:0000256" key="1">
    <source>
        <dbReference type="SAM" id="MobiDB-lite"/>
    </source>
</evidence>
<reference evidence="2 3" key="1">
    <citation type="submission" date="2016-11" db="EMBL/GenBank/DDBJ databases">
        <authorList>
            <person name="Jaros S."/>
            <person name="Januszkiewicz K."/>
            <person name="Wedrychowicz H."/>
        </authorList>
    </citation>
    <scope>NUCLEOTIDE SEQUENCE [LARGE SCALE GENOMIC DNA]</scope>
    <source>
        <strain evidence="2 3">ATCC 23634</strain>
    </source>
</reference>
<feature type="region of interest" description="Disordered" evidence="1">
    <location>
        <begin position="50"/>
        <end position="75"/>
    </location>
</feature>
<proteinExistence type="predicted"/>
<dbReference type="RefSeq" id="WP_072338942.1">
    <property type="nucleotide sequence ID" value="NZ_FPKU01000001.1"/>
</dbReference>
<evidence type="ECO:0000313" key="3">
    <source>
        <dbReference type="Proteomes" id="UP000183447"/>
    </source>
</evidence>
<dbReference type="Proteomes" id="UP000183447">
    <property type="component" value="Unassembled WGS sequence"/>
</dbReference>
<protein>
    <submittedName>
        <fullName evidence="2">Uncharacterized protein</fullName>
    </submittedName>
</protein>
<dbReference type="EMBL" id="FPKU01000001">
    <property type="protein sequence ID" value="SFZ81691.1"/>
    <property type="molecule type" value="Genomic_DNA"/>
</dbReference>